<dbReference type="OrthoDB" id="6717961at2"/>
<dbReference type="AlphaFoldDB" id="A0A1E5TB54"/>
<evidence type="ECO:0008006" key="3">
    <source>
        <dbReference type="Google" id="ProtNLM"/>
    </source>
</evidence>
<dbReference type="RefSeq" id="WP_069830082.1">
    <property type="nucleotide sequence ID" value="NZ_MDJD01000034.1"/>
</dbReference>
<protein>
    <recommendedName>
        <fullName evidence="3">DUF4280 domain-containing protein</fullName>
    </recommendedName>
</protein>
<evidence type="ECO:0000313" key="1">
    <source>
        <dbReference type="EMBL" id="OEK08576.1"/>
    </source>
</evidence>
<dbReference type="Pfam" id="PF14107">
    <property type="entry name" value="DUF4280"/>
    <property type="match status" value="1"/>
</dbReference>
<gene>
    <name evidence="1" type="ORF">A8C32_03755</name>
</gene>
<organism evidence="1 2">
    <name type="scientific">Flavivirga aquatica</name>
    <dbReference type="NCBI Taxonomy" id="1849968"/>
    <lineage>
        <taxon>Bacteria</taxon>
        <taxon>Pseudomonadati</taxon>
        <taxon>Bacteroidota</taxon>
        <taxon>Flavobacteriia</taxon>
        <taxon>Flavobacteriales</taxon>
        <taxon>Flavobacteriaceae</taxon>
        <taxon>Flavivirga</taxon>
    </lineage>
</organism>
<dbReference type="EMBL" id="MDJD01000034">
    <property type="protein sequence ID" value="OEK08576.1"/>
    <property type="molecule type" value="Genomic_DNA"/>
</dbReference>
<evidence type="ECO:0000313" key="2">
    <source>
        <dbReference type="Proteomes" id="UP000095713"/>
    </source>
</evidence>
<dbReference type="InterPro" id="IPR025460">
    <property type="entry name" value="DUF4280"/>
</dbReference>
<keyword evidence="2" id="KW-1185">Reference proteome</keyword>
<dbReference type="STRING" id="1849968.A8C32_03755"/>
<reference evidence="1 2" key="1">
    <citation type="submission" date="2016-05" db="EMBL/GenBank/DDBJ databases">
        <title>Draft Genome Sequence of Algibacter sp. Strain SK-16 Isolated from the Surface Water of Aburatsubo Inlet.</title>
        <authorList>
            <person name="Wong S.-K."/>
            <person name="Yoshizawa S."/>
            <person name="Nakajima Y."/>
            <person name="Ogura Y."/>
            <person name="Tetsuya H."/>
            <person name="Hamasaki K."/>
        </authorList>
    </citation>
    <scope>NUCLEOTIDE SEQUENCE [LARGE SCALE GENOMIC DNA]</scope>
    <source>
        <strain evidence="1 2">SK-16</strain>
    </source>
</reference>
<proteinExistence type="predicted"/>
<dbReference type="Proteomes" id="UP000095713">
    <property type="component" value="Unassembled WGS sequence"/>
</dbReference>
<sequence length="157" mass="17168">MGKAYVSNGAKIECQLCTKPEGKLMVTSNQIKVQDKLFANAKDKEKTNLIFQGNCKKSPWQASPCISVIKTEEWKDTSDTIIQDAQALTEASTIMCVYGGVPIKITDHLQVNAPIQLLPIMAPVIVVSTPQVVEVLTKDNKTKTNSGKVEEKTDSCI</sequence>
<name>A0A1E5TB54_9FLAO</name>
<accession>A0A1E5TB54</accession>
<comment type="caution">
    <text evidence="1">The sequence shown here is derived from an EMBL/GenBank/DDBJ whole genome shotgun (WGS) entry which is preliminary data.</text>
</comment>